<gene>
    <name evidence="14" type="ORF">TST_1566</name>
</gene>
<dbReference type="EMBL" id="AP013035">
    <property type="protein sequence ID" value="BAT72352.1"/>
    <property type="molecule type" value="Genomic_DNA"/>
</dbReference>
<dbReference type="PROSITE" id="PS51918">
    <property type="entry name" value="RADICAL_SAM"/>
    <property type="match status" value="1"/>
</dbReference>
<dbReference type="KEGG" id="ttk:TST_1566"/>
<name>A0A0S3QVK0_THET7</name>
<dbReference type="Gene3D" id="3.20.20.70">
    <property type="entry name" value="Aldolase class I"/>
    <property type="match status" value="1"/>
</dbReference>
<comment type="cofactor">
    <cofactor evidence="1 12">
        <name>pyridoxal 5'-phosphate</name>
        <dbReference type="ChEBI" id="CHEBI:597326"/>
    </cofactor>
</comment>
<keyword evidence="9 11" id="KW-0411">Iron-sulfur</keyword>
<evidence type="ECO:0000256" key="4">
    <source>
        <dbReference type="ARBA" id="ARBA00022485"/>
    </source>
</evidence>
<proteinExistence type="inferred from homology"/>
<comment type="cofactor">
    <cofactor evidence="2">
        <name>[4Fe-4S] cluster</name>
        <dbReference type="ChEBI" id="CHEBI:49883"/>
    </cofactor>
</comment>
<dbReference type="Pfam" id="PF04055">
    <property type="entry name" value="Radical_SAM"/>
    <property type="match status" value="1"/>
</dbReference>
<dbReference type="STRING" id="1298851.TST_1566"/>
<feature type="binding site" evidence="11">
    <location>
        <position position="117"/>
    </location>
    <ligand>
        <name>[4Fe-4S] cluster</name>
        <dbReference type="ChEBI" id="CHEBI:49883"/>
        <note>4Fe-4S-S-AdoMet</note>
    </ligand>
</feature>
<dbReference type="GO" id="GO:0046872">
    <property type="term" value="F:metal ion binding"/>
    <property type="evidence" value="ECO:0007669"/>
    <property type="project" value="UniProtKB-KW"/>
</dbReference>
<keyword evidence="5" id="KW-0949">S-adenosyl-L-methionine</keyword>
<keyword evidence="15" id="KW-1185">Reference proteome</keyword>
<keyword evidence="6 11" id="KW-0479">Metal-binding</keyword>
<comment type="similarity">
    <text evidence="3">Belongs to the radical SAM superfamily. KamA family.</text>
</comment>
<evidence type="ECO:0000256" key="8">
    <source>
        <dbReference type="ARBA" id="ARBA00023004"/>
    </source>
</evidence>
<evidence type="ECO:0000256" key="10">
    <source>
        <dbReference type="ARBA" id="ARBA00023235"/>
    </source>
</evidence>
<evidence type="ECO:0000256" key="7">
    <source>
        <dbReference type="ARBA" id="ARBA00022898"/>
    </source>
</evidence>
<dbReference type="GO" id="GO:0051539">
    <property type="term" value="F:4 iron, 4 sulfur cluster binding"/>
    <property type="evidence" value="ECO:0007669"/>
    <property type="project" value="UniProtKB-KW"/>
</dbReference>
<evidence type="ECO:0000259" key="13">
    <source>
        <dbReference type="PROSITE" id="PS51918"/>
    </source>
</evidence>
<dbReference type="Proteomes" id="UP000063234">
    <property type="component" value="Chromosome"/>
</dbReference>
<evidence type="ECO:0000313" key="15">
    <source>
        <dbReference type="Proteomes" id="UP000063234"/>
    </source>
</evidence>
<dbReference type="GO" id="GO:0050066">
    <property type="term" value="F:L-lysine 2,3-aminomutase activity"/>
    <property type="evidence" value="ECO:0007669"/>
    <property type="project" value="UniProtKB-EC"/>
</dbReference>
<dbReference type="PANTHER" id="PTHR30538">
    <property type="entry name" value="LYSINE 2,3-AMINOMUTASE-RELATED"/>
    <property type="match status" value="1"/>
</dbReference>
<evidence type="ECO:0000256" key="6">
    <source>
        <dbReference type="ARBA" id="ARBA00022723"/>
    </source>
</evidence>
<dbReference type="SFLD" id="SFLDS00029">
    <property type="entry name" value="Radical_SAM"/>
    <property type="match status" value="1"/>
</dbReference>
<keyword evidence="10 14" id="KW-0413">Isomerase</keyword>
<dbReference type="SUPFAM" id="SSF102114">
    <property type="entry name" value="Radical SAM enzymes"/>
    <property type="match status" value="1"/>
</dbReference>
<feature type="domain" description="Radical SAM core" evidence="13">
    <location>
        <begin position="103"/>
        <end position="314"/>
    </location>
</feature>
<dbReference type="InterPro" id="IPR003739">
    <property type="entry name" value="Lys_aminomutase/Glu_NH3_mut"/>
</dbReference>
<dbReference type="AlphaFoldDB" id="A0A0S3QVK0"/>
<dbReference type="NCBIfam" id="TIGR00238">
    <property type="entry name" value="KamA family radical SAM protein"/>
    <property type="match status" value="1"/>
</dbReference>
<protein>
    <submittedName>
        <fullName evidence="14">Lysine 2,3-aminomutase</fullName>
        <ecNumber evidence="14">5.4.3.2</ecNumber>
    </submittedName>
</protein>
<dbReference type="InterPro" id="IPR058240">
    <property type="entry name" value="rSAM_sf"/>
</dbReference>
<organism evidence="14 15">
    <name type="scientific">Thermosulfidibacter takaii (strain DSM 17441 / JCM 13301 / NBRC 103674 / ABI70S6)</name>
    <dbReference type="NCBI Taxonomy" id="1298851"/>
    <lineage>
        <taxon>Bacteria</taxon>
        <taxon>Pseudomonadati</taxon>
        <taxon>Thermosulfidibacterota</taxon>
        <taxon>Thermosulfidibacteria</taxon>
        <taxon>Thermosulfidibacterales</taxon>
        <taxon>Thermosulfidibacteraceae</taxon>
    </lineage>
</organism>
<reference evidence="15" key="1">
    <citation type="journal article" date="2018" name="Science">
        <title>A primordial and reversible TCA cycle in a facultatively chemolithoautotrophic thermophile.</title>
        <authorList>
            <person name="Nunoura T."/>
            <person name="Chikaraishi Y."/>
            <person name="Izaki R."/>
            <person name="Suwa T."/>
            <person name="Sato T."/>
            <person name="Harada T."/>
            <person name="Mori K."/>
            <person name="Kato Y."/>
            <person name="Miyazaki M."/>
            <person name="Shimamura S."/>
            <person name="Yanagawa K."/>
            <person name="Shuto A."/>
            <person name="Ohkouchi N."/>
            <person name="Fujita N."/>
            <person name="Takaki Y."/>
            <person name="Atomi H."/>
            <person name="Takai K."/>
        </authorList>
    </citation>
    <scope>NUCLEOTIDE SEQUENCE [LARGE SCALE GENOMIC DNA]</scope>
    <source>
        <strain evidence="15">DSM 17441 / JCM 13301 / NBRC 103674 / ABI70S6</strain>
    </source>
</reference>
<feature type="modified residue" description="N6-(pyridoxal phosphate)lysine" evidence="12">
    <location>
        <position position="325"/>
    </location>
</feature>
<evidence type="ECO:0000256" key="1">
    <source>
        <dbReference type="ARBA" id="ARBA00001933"/>
    </source>
</evidence>
<sequence>MIHLLVARKFFLRFKCFAMIIYTKIEQVERFLDLPQNVLHTAQKVESYYSFRCTDYFLELALENPNGEKILKQVLPSLEELEDNGEWDPFGEDGSTEHPYLIRRYTNRLLVLSTNKCFVHCRFCMRKRKWKEAPFVFQDFGFLERYLKAYPEIEDVLISGGDPFTLPKDWLKSILSLLRRIDTVRIVRIGTRAVGVAPEIIVEKAEVLKDFSPVWINAHFNHPVELTSEVATAVKALLKAGCPVNSQSVLLKGINDDYDTLRELFTGLLSVGIKPYYLFSCDPVRGVRHFSVPLEKGIELMKRLKEEASGMAIPHFAVDGRDGKKIVA</sequence>
<evidence type="ECO:0000256" key="11">
    <source>
        <dbReference type="PIRSR" id="PIRSR004911-1"/>
    </source>
</evidence>
<dbReference type="PATRIC" id="fig|1298851.3.peg.1640"/>
<keyword evidence="7 12" id="KW-0663">Pyridoxal phosphate</keyword>
<keyword evidence="8" id="KW-0408">Iron</keyword>
<dbReference type="PIRSF" id="PIRSF004911">
    <property type="entry name" value="DUF160"/>
    <property type="match status" value="1"/>
</dbReference>
<feature type="binding site" evidence="11">
    <location>
        <position position="124"/>
    </location>
    <ligand>
        <name>[4Fe-4S] cluster</name>
        <dbReference type="ChEBI" id="CHEBI:49883"/>
        <note>4Fe-4S-S-AdoMet</note>
    </ligand>
</feature>
<feature type="binding site" evidence="11">
    <location>
        <position position="121"/>
    </location>
    <ligand>
        <name>[4Fe-4S] cluster</name>
        <dbReference type="ChEBI" id="CHEBI:49883"/>
        <note>4Fe-4S-S-AdoMet</note>
    </ligand>
</feature>
<evidence type="ECO:0000256" key="5">
    <source>
        <dbReference type="ARBA" id="ARBA00022691"/>
    </source>
</evidence>
<evidence type="ECO:0000256" key="9">
    <source>
        <dbReference type="ARBA" id="ARBA00023014"/>
    </source>
</evidence>
<dbReference type="CDD" id="cd01335">
    <property type="entry name" value="Radical_SAM"/>
    <property type="match status" value="1"/>
</dbReference>
<dbReference type="SFLD" id="SFLDG01070">
    <property type="entry name" value="PLP-dependent"/>
    <property type="match status" value="1"/>
</dbReference>
<evidence type="ECO:0000256" key="2">
    <source>
        <dbReference type="ARBA" id="ARBA00001966"/>
    </source>
</evidence>
<accession>A0A0S3QVK0</accession>
<evidence type="ECO:0000313" key="14">
    <source>
        <dbReference type="EMBL" id="BAT72352.1"/>
    </source>
</evidence>
<keyword evidence="4 11" id="KW-0004">4Fe-4S</keyword>
<dbReference type="PANTHER" id="PTHR30538:SF1">
    <property type="entry name" value="L-LYSINE 2,3-AMINOMUTASE"/>
    <property type="match status" value="1"/>
</dbReference>
<dbReference type="InterPro" id="IPR007197">
    <property type="entry name" value="rSAM"/>
</dbReference>
<dbReference type="InterPro" id="IPR013785">
    <property type="entry name" value="Aldolase_TIM"/>
</dbReference>
<evidence type="ECO:0000256" key="12">
    <source>
        <dbReference type="PIRSR" id="PIRSR603739-50"/>
    </source>
</evidence>
<evidence type="ECO:0000256" key="3">
    <source>
        <dbReference type="ARBA" id="ARBA00008703"/>
    </source>
</evidence>
<dbReference type="EC" id="5.4.3.2" evidence="14"/>